<evidence type="ECO:0000259" key="1">
    <source>
        <dbReference type="Pfam" id="PF01261"/>
    </source>
</evidence>
<dbReference type="OrthoDB" id="2063291at2"/>
<feature type="domain" description="Xylose isomerase-like TIM barrel" evidence="1">
    <location>
        <begin position="20"/>
        <end position="256"/>
    </location>
</feature>
<protein>
    <recommendedName>
        <fullName evidence="1">Xylose isomerase-like TIM barrel domain-containing protein</fullName>
    </recommendedName>
</protein>
<sequence>MELGIFSKGYKNYELTEAFTRIKQSGLSSVQFNFANVGLASLPEAIPEETLQQIQTAAERTGISLAVISGTFNTLELEEATHQQNLHNFQQVVQAAAKLGVPFVSISTGSFNQEDFWSPHPDNHTEKAWSRLYRSLDEMIAIAAGHQVVIVVEPEQANVVSTVEDTLRLMAHYQQSPYLKVLFDAANIVTTEDADQLEKKILTALDKLKDYVAVAHCKDAQVTKEKIEFKAVGKGNLPLKSYLEKLRESYQGPVIMHGLEEDEVEFALNYLEQGQGEL</sequence>
<dbReference type="PANTHER" id="PTHR12110:SF21">
    <property type="entry name" value="XYLOSE ISOMERASE-LIKE TIM BARREL DOMAIN-CONTAINING PROTEIN"/>
    <property type="match status" value="1"/>
</dbReference>
<dbReference type="RefSeq" id="WP_010758051.1">
    <property type="nucleotide sequence ID" value="NZ_ASWD01000001.1"/>
</dbReference>
<dbReference type="eggNOG" id="COG1082">
    <property type="taxonomic scope" value="Bacteria"/>
</dbReference>
<dbReference type="STRING" id="160454.RV10_GL005076"/>
<comment type="caution">
    <text evidence="2">The sequence shown here is derived from an EMBL/GenBank/DDBJ whole genome shotgun (WGS) entry which is preliminary data.</text>
</comment>
<accession>R2Q5E8</accession>
<reference evidence="2 3" key="1">
    <citation type="submission" date="2013-02" db="EMBL/GenBank/DDBJ databases">
        <title>The Genome Sequence of Enterococcus pallens BAA-351.</title>
        <authorList>
            <consortium name="The Broad Institute Genome Sequencing Platform"/>
            <consortium name="The Broad Institute Genome Sequencing Center for Infectious Disease"/>
            <person name="Earl A.M."/>
            <person name="Gilmore M.S."/>
            <person name="Lebreton F."/>
            <person name="Walker B."/>
            <person name="Young S.K."/>
            <person name="Zeng Q."/>
            <person name="Gargeya S."/>
            <person name="Fitzgerald M."/>
            <person name="Haas B."/>
            <person name="Abouelleil A."/>
            <person name="Alvarado L."/>
            <person name="Arachchi H.M."/>
            <person name="Berlin A.M."/>
            <person name="Chapman S.B."/>
            <person name="Dewar J."/>
            <person name="Goldberg J."/>
            <person name="Griggs A."/>
            <person name="Gujja S."/>
            <person name="Hansen M."/>
            <person name="Howarth C."/>
            <person name="Imamovic A."/>
            <person name="Larimer J."/>
            <person name="McCowan C."/>
            <person name="Murphy C."/>
            <person name="Neiman D."/>
            <person name="Pearson M."/>
            <person name="Priest M."/>
            <person name="Roberts A."/>
            <person name="Saif S."/>
            <person name="Shea T."/>
            <person name="Sisk P."/>
            <person name="Sykes S."/>
            <person name="Wortman J."/>
            <person name="Nusbaum C."/>
            <person name="Birren B."/>
        </authorList>
    </citation>
    <scope>NUCLEOTIDE SEQUENCE [LARGE SCALE GENOMIC DNA]</scope>
    <source>
        <strain evidence="2 3">ATCC BAA-351</strain>
    </source>
</reference>
<organism evidence="2 3">
    <name type="scientific">Enterococcus pallens ATCC BAA-351</name>
    <dbReference type="NCBI Taxonomy" id="1158607"/>
    <lineage>
        <taxon>Bacteria</taxon>
        <taxon>Bacillati</taxon>
        <taxon>Bacillota</taxon>
        <taxon>Bacilli</taxon>
        <taxon>Lactobacillales</taxon>
        <taxon>Enterococcaceae</taxon>
        <taxon>Enterococcus</taxon>
    </lineage>
</organism>
<dbReference type="Pfam" id="PF01261">
    <property type="entry name" value="AP_endonuc_2"/>
    <property type="match status" value="1"/>
</dbReference>
<name>R2Q5E8_9ENTE</name>
<proteinExistence type="predicted"/>
<evidence type="ECO:0000313" key="3">
    <source>
        <dbReference type="Proteomes" id="UP000013782"/>
    </source>
</evidence>
<dbReference type="InterPro" id="IPR036237">
    <property type="entry name" value="Xyl_isomerase-like_sf"/>
</dbReference>
<keyword evidence="3" id="KW-1185">Reference proteome</keyword>
<gene>
    <name evidence="2" type="ORF">UAU_03069</name>
</gene>
<dbReference type="HOGENOM" id="CLU_080433_1_0_9"/>
<dbReference type="Proteomes" id="UP000013782">
    <property type="component" value="Unassembled WGS sequence"/>
</dbReference>
<dbReference type="Gene3D" id="3.20.20.150">
    <property type="entry name" value="Divalent-metal-dependent TIM barrel enzymes"/>
    <property type="match status" value="1"/>
</dbReference>
<dbReference type="InterPro" id="IPR050312">
    <property type="entry name" value="IolE/XylAMocC-like"/>
</dbReference>
<dbReference type="SUPFAM" id="SSF51658">
    <property type="entry name" value="Xylose isomerase-like"/>
    <property type="match status" value="1"/>
</dbReference>
<dbReference type="PATRIC" id="fig|1158607.3.peg.3053"/>
<dbReference type="AlphaFoldDB" id="R2Q5E8"/>
<evidence type="ECO:0000313" key="2">
    <source>
        <dbReference type="EMBL" id="EOH91767.1"/>
    </source>
</evidence>
<dbReference type="InterPro" id="IPR013022">
    <property type="entry name" value="Xyl_isomerase-like_TIM-brl"/>
</dbReference>
<dbReference type="EMBL" id="AJAQ01000033">
    <property type="protein sequence ID" value="EOH91767.1"/>
    <property type="molecule type" value="Genomic_DNA"/>
</dbReference>
<dbReference type="PANTHER" id="PTHR12110">
    <property type="entry name" value="HYDROXYPYRUVATE ISOMERASE"/>
    <property type="match status" value="1"/>
</dbReference>